<evidence type="ECO:0000313" key="1">
    <source>
        <dbReference type="EMBL" id="GJD80501.1"/>
    </source>
</evidence>
<protein>
    <recommendedName>
        <fullName evidence="3">Flp/Fap pilin component</fullName>
    </recommendedName>
</protein>
<evidence type="ECO:0000313" key="2">
    <source>
        <dbReference type="Proteomes" id="UP001055108"/>
    </source>
</evidence>
<reference evidence="1" key="1">
    <citation type="journal article" date="2016" name="Front. Microbiol.">
        <title>Genome Sequence of the Piezophilic, Mesophilic Sulfate-Reducing Bacterium Desulfovibrio indicus J2T.</title>
        <authorList>
            <person name="Cao J."/>
            <person name="Maignien L."/>
            <person name="Shao Z."/>
            <person name="Alain K."/>
            <person name="Jebbar M."/>
        </authorList>
    </citation>
    <scope>NUCLEOTIDE SEQUENCE</scope>
    <source>
        <strain evidence="1">NBRC 103626</strain>
    </source>
</reference>
<organism evidence="1 2">
    <name type="scientific">Methylobacterium gregans</name>
    <dbReference type="NCBI Taxonomy" id="374424"/>
    <lineage>
        <taxon>Bacteria</taxon>
        <taxon>Pseudomonadati</taxon>
        <taxon>Pseudomonadota</taxon>
        <taxon>Alphaproteobacteria</taxon>
        <taxon>Hyphomicrobiales</taxon>
        <taxon>Methylobacteriaceae</taxon>
        <taxon>Methylobacterium</taxon>
    </lineage>
</organism>
<dbReference type="RefSeq" id="WP_238304355.1">
    <property type="nucleotide sequence ID" value="NZ_BPQM01000098.1"/>
</dbReference>
<reference evidence="1" key="2">
    <citation type="submission" date="2021-08" db="EMBL/GenBank/DDBJ databases">
        <authorList>
            <person name="Tani A."/>
            <person name="Ola A."/>
            <person name="Ogura Y."/>
            <person name="Katsura K."/>
            <person name="Hayashi T."/>
        </authorList>
    </citation>
    <scope>NUCLEOTIDE SEQUENCE</scope>
    <source>
        <strain evidence="1">NBRC 103626</strain>
    </source>
</reference>
<accession>A0AA37HRP7</accession>
<gene>
    <name evidence="1" type="ORF">NBEOAGPD_3742</name>
</gene>
<dbReference type="EMBL" id="BPQM01000098">
    <property type="protein sequence ID" value="GJD80501.1"/>
    <property type="molecule type" value="Genomic_DNA"/>
</dbReference>
<evidence type="ECO:0008006" key="3">
    <source>
        <dbReference type="Google" id="ProtNLM"/>
    </source>
</evidence>
<name>A0AA37HRP7_9HYPH</name>
<proteinExistence type="predicted"/>
<dbReference type="Proteomes" id="UP001055108">
    <property type="component" value="Unassembled WGS sequence"/>
</dbReference>
<sequence>MPSLLRFASRELHQEDRGASAIEYSLIAGIVALGLVGSLAATRTSLSGVLTRTTTSMASGGVASAGPQQGSPYDFAAKTLSNRTTVAGSGPNGIQTYSYTFSDGSTLSYSPAYVSSSDGKQYEIAFIKDPAVNGGATYNYVHALDGSMPDTIYMTGVSDRSTLSYASSTTYLGSDGSAAVTTGRRSMEDDTWIGTPTVSAGQASGWNFVTDMVGYARSLR</sequence>
<dbReference type="Pfam" id="PF04964">
    <property type="entry name" value="Flp_Fap"/>
    <property type="match status" value="1"/>
</dbReference>
<dbReference type="AlphaFoldDB" id="A0AA37HRP7"/>
<keyword evidence="2" id="KW-1185">Reference proteome</keyword>
<dbReference type="InterPro" id="IPR007047">
    <property type="entry name" value="Flp_Fap"/>
</dbReference>
<comment type="caution">
    <text evidence="1">The sequence shown here is derived from an EMBL/GenBank/DDBJ whole genome shotgun (WGS) entry which is preliminary data.</text>
</comment>